<dbReference type="EnsemblMetazoa" id="XM_017119359.2">
    <property type="protein sequence ID" value="XP_016974848.1"/>
    <property type="gene ID" value="LOC108041431"/>
</dbReference>
<reference evidence="4" key="2">
    <citation type="submission" date="2025-04" db="UniProtKB">
        <authorList>
            <consortium name="RefSeq"/>
        </authorList>
    </citation>
    <scope>IDENTIFICATION</scope>
</reference>
<gene>
    <name evidence="4" type="primary">LOC108041431</name>
    <name evidence="2" type="synonym">108041431</name>
</gene>
<proteinExistence type="predicted"/>
<keyword evidence="3" id="KW-1185">Reference proteome</keyword>
<feature type="compositionally biased region" description="Basic residues" evidence="1">
    <location>
        <begin position="50"/>
        <end position="64"/>
    </location>
</feature>
<dbReference type="GeneID" id="108041431"/>
<dbReference type="Proteomes" id="UP001652680">
    <property type="component" value="Unassembled WGS sequence"/>
</dbReference>
<feature type="compositionally biased region" description="Basic and acidic residues" evidence="1">
    <location>
        <begin position="376"/>
        <end position="401"/>
    </location>
</feature>
<dbReference type="RefSeq" id="XP_016974848.1">
    <property type="nucleotide sequence ID" value="XM_017119359.1"/>
</dbReference>
<evidence type="ECO:0000256" key="1">
    <source>
        <dbReference type="SAM" id="MobiDB-lite"/>
    </source>
</evidence>
<name>A0A6P4EIN7_DRORH</name>
<feature type="compositionally biased region" description="Basic and acidic residues" evidence="1">
    <location>
        <begin position="210"/>
        <end position="228"/>
    </location>
</feature>
<evidence type="ECO:0000313" key="2">
    <source>
        <dbReference type="EnsemblMetazoa" id="XP_016974848.1"/>
    </source>
</evidence>
<feature type="region of interest" description="Disordered" evidence="1">
    <location>
        <begin position="365"/>
        <end position="403"/>
    </location>
</feature>
<sequence length="490" mass="56359">MSVVFKFGTHIYFIKNGIARMLSLRNGIFAGSLLGSGSCFQRLAPCSCRSSRRPLPRNSAKKPFKPQLDNSSDSVEKQRLLALMETGCRCPCRSAKERWFFTNRRIILSLATALNRPPDLVCDFLHSLTLQNFSRILKPAASSTISCKVPYVNCNVCENYMSIFDTRGNVRSRFSQDSLELLMRVVQTVLKHDSLGEAEQFDTSFGAQRGAEHRDSMAKRAGIDRDSTARQNGKRRLRNSEARAQLTKSRFHSGLEKPTIGDPGYIFGNNFQPTDLDAPVQKPENWAPTDSRTPRLSQQLANLLMQVNDKTYLTRDPDQLIAAIRNLELDRIVNRPRPPSTDDKIVKRISDSYYERVNGFGLKSQLKKRRKTLKGNTKEDDPKLWEPRELREQTEPREPRNRVYYGEPPPVLLHAPFNPEKLWTWLRWHPHRMDEGQESEGINRRYSPNAMEQLMQRSKQRSSVHTAISPDKGSKFAKIKQIFRRMQHNL</sequence>
<dbReference type="AlphaFoldDB" id="A0A6P4EIN7"/>
<reference evidence="2" key="3">
    <citation type="submission" date="2025-05" db="UniProtKB">
        <authorList>
            <consortium name="EnsemblMetazoa"/>
        </authorList>
    </citation>
    <scope>IDENTIFICATION</scope>
</reference>
<dbReference type="Pfam" id="PF16008">
    <property type="entry name" value="DUF4778"/>
    <property type="match status" value="1"/>
</dbReference>
<protein>
    <submittedName>
        <fullName evidence="4">Uncharacterized protein LOC108041431</fullName>
    </submittedName>
</protein>
<feature type="region of interest" description="Disordered" evidence="1">
    <location>
        <begin position="48"/>
        <end position="73"/>
    </location>
</feature>
<organism evidence="4">
    <name type="scientific">Drosophila rhopaloa</name>
    <name type="common">Fruit fly</name>
    <dbReference type="NCBI Taxonomy" id="1041015"/>
    <lineage>
        <taxon>Eukaryota</taxon>
        <taxon>Metazoa</taxon>
        <taxon>Ecdysozoa</taxon>
        <taxon>Arthropoda</taxon>
        <taxon>Hexapoda</taxon>
        <taxon>Insecta</taxon>
        <taxon>Pterygota</taxon>
        <taxon>Neoptera</taxon>
        <taxon>Endopterygota</taxon>
        <taxon>Diptera</taxon>
        <taxon>Brachycera</taxon>
        <taxon>Muscomorpha</taxon>
        <taxon>Ephydroidea</taxon>
        <taxon>Drosophilidae</taxon>
        <taxon>Drosophila</taxon>
        <taxon>Sophophora</taxon>
    </lineage>
</organism>
<accession>A0A6P4EIN7</accession>
<reference evidence="3" key="1">
    <citation type="journal article" date="2021" name="Elife">
        <title>Highly contiguous assemblies of 101 drosophilid genomes.</title>
        <authorList>
            <person name="Kim B.Y."/>
            <person name="Wang J.R."/>
            <person name="Miller D.E."/>
            <person name="Barmina O."/>
            <person name="Delaney E."/>
            <person name="Thompson A."/>
            <person name="Comeault A.A."/>
            <person name="Peede D."/>
            <person name="D'Agostino E.R."/>
            <person name="Pelaez J."/>
            <person name="Aguilar J.M."/>
            <person name="Haji D."/>
            <person name="Matsunaga T."/>
            <person name="Armstrong E.E."/>
            <person name="Zych M."/>
            <person name="Ogawa Y."/>
            <person name="Stamenkovic-Radak M."/>
            <person name="Jelic M."/>
            <person name="Veselinovic M.S."/>
            <person name="Tanaskovic M."/>
            <person name="Eric P."/>
            <person name="Gao J.J."/>
            <person name="Katoh T.K."/>
            <person name="Toda M.J."/>
            <person name="Watabe H."/>
            <person name="Watada M."/>
            <person name="Davis J.S."/>
            <person name="Moyle L.C."/>
            <person name="Manoli G."/>
            <person name="Bertolini E."/>
            <person name="Kostal V."/>
            <person name="Hawley R.S."/>
            <person name="Takahashi A."/>
            <person name="Jones C.D."/>
            <person name="Price D.K."/>
            <person name="Whiteman N."/>
            <person name="Kopp A."/>
            <person name="Matute D.R."/>
            <person name="Petrov D.A."/>
        </authorList>
    </citation>
    <scope>NUCLEOTIDE SEQUENCE [LARGE SCALE GENOMIC DNA]</scope>
</reference>
<evidence type="ECO:0000313" key="4">
    <source>
        <dbReference type="RefSeq" id="XP_016974848.1"/>
    </source>
</evidence>
<dbReference type="InterPro" id="IPR031958">
    <property type="entry name" value="DUF4778"/>
</dbReference>
<feature type="region of interest" description="Disordered" evidence="1">
    <location>
        <begin position="201"/>
        <end position="244"/>
    </location>
</feature>
<evidence type="ECO:0000313" key="3">
    <source>
        <dbReference type="Proteomes" id="UP001652680"/>
    </source>
</evidence>
<dbReference type="OrthoDB" id="7864211at2759"/>